<protein>
    <submittedName>
        <fullName evidence="1">Uncharacterized protein</fullName>
    </submittedName>
</protein>
<proteinExistence type="predicted"/>
<dbReference type="EMBL" id="MF063068">
    <property type="protein sequence ID" value="ARV77408.1"/>
    <property type="molecule type" value="Genomic_DNA"/>
</dbReference>
<dbReference type="Proteomes" id="UP000224829">
    <property type="component" value="Segment"/>
</dbReference>
<keyword evidence="2" id="KW-1185">Reference proteome</keyword>
<evidence type="ECO:0000313" key="1">
    <source>
        <dbReference type="EMBL" id="ARV77408.1"/>
    </source>
</evidence>
<reference evidence="1 2" key="1">
    <citation type="submission" date="2017-05" db="EMBL/GenBank/DDBJ databases">
        <authorList>
            <person name="Song R."/>
            <person name="Chenine A.L."/>
            <person name="Ruprecht R.M."/>
        </authorList>
    </citation>
    <scope>NUCLEOTIDE SEQUENCE [LARGE SCALE GENOMIC DNA]</scope>
</reference>
<organism evidence="1 2">
    <name type="scientific">Pseudomonas phage Noxifer</name>
    <dbReference type="NCBI Taxonomy" id="2006684"/>
    <lineage>
        <taxon>Viruses</taxon>
        <taxon>Duplodnaviria</taxon>
        <taxon>Heunggongvirae</taxon>
        <taxon>Uroviricota</taxon>
        <taxon>Caudoviricetes</taxon>
        <taxon>Chimalliviridae</taxon>
        <taxon>Noxifervirus</taxon>
        <taxon>Noxifervirus noxifer</taxon>
    </lineage>
</organism>
<name>A0A1Y0T1I9_9CAUD</name>
<evidence type="ECO:0000313" key="2">
    <source>
        <dbReference type="Proteomes" id="UP000224829"/>
    </source>
</evidence>
<accession>A0A1Y0T1I9</accession>
<sequence length="258" mass="29473">MSWLNWLGRSGLPVVSFQDQCRTILKKGGLPCFSVRWTKNQLDDYFVVQFVNDDGSYNGATLSDLRSPGVGQCVLREEYVDRMGLVDIDSVLTKNGSDSQLLWANIHTLAQKLPYDVKVCVLTLADGQPVWVKGAFNINDAGFSAECVYDHPNSTSGVKAVFISWELIPYYVGTFHYQYTEERIEDFTYHGWMGNRVTEEAKDKHTQGILDTIRHNLDLELTKPTLLQRLEKNLENRKLLDKELAELIQLMKKPNVHE</sequence>
<gene>
    <name evidence="1" type="ORF">NOXIFER_243</name>
</gene>